<sequence>MDIVWMGALLALWVVVGAMAVGLEKLGAPNPRKASNAADGASS</sequence>
<accession>A0A679ITK5</accession>
<protein>
    <submittedName>
        <fullName evidence="1">Uncharacterized protein</fullName>
    </submittedName>
</protein>
<name>A0A679ITK5_VARPD</name>
<proteinExistence type="predicted"/>
<organism evidence="1">
    <name type="scientific">Variovorax paradoxus</name>
    <dbReference type="NCBI Taxonomy" id="34073"/>
    <lineage>
        <taxon>Bacteria</taxon>
        <taxon>Pseudomonadati</taxon>
        <taxon>Pseudomonadota</taxon>
        <taxon>Betaproteobacteria</taxon>
        <taxon>Burkholderiales</taxon>
        <taxon>Comamonadaceae</taxon>
        <taxon>Variovorax</taxon>
    </lineage>
</organism>
<reference evidence="1" key="1">
    <citation type="submission" date="2019-12" db="EMBL/GenBank/DDBJ databases">
        <authorList>
            <person name="Cremers G."/>
        </authorList>
    </citation>
    <scope>NUCLEOTIDE SEQUENCE</scope>
    <source>
        <strain evidence="1">Vvax</strain>
    </source>
</reference>
<evidence type="ECO:0000313" key="1">
    <source>
        <dbReference type="EMBL" id="CAA2099243.1"/>
    </source>
</evidence>
<dbReference type="EMBL" id="LR743507">
    <property type="protein sequence ID" value="CAA2099243.1"/>
    <property type="molecule type" value="Genomic_DNA"/>
</dbReference>
<dbReference type="RefSeq" id="WP_339087928.1">
    <property type="nucleotide sequence ID" value="NZ_LR743507.1"/>
</dbReference>
<gene>
    <name evidence="1" type="ORF">VVAX_00139</name>
</gene>
<dbReference type="AlphaFoldDB" id="A0A679ITK5"/>